<evidence type="ECO:0000313" key="2">
    <source>
        <dbReference type="Proteomes" id="UP000253410"/>
    </source>
</evidence>
<proteinExistence type="predicted"/>
<comment type="caution">
    <text evidence="1">The sequence shown here is derived from an EMBL/GenBank/DDBJ whole genome shotgun (WGS) entry which is preliminary data.</text>
</comment>
<dbReference type="Proteomes" id="UP000253410">
    <property type="component" value="Unassembled WGS sequence"/>
</dbReference>
<organism evidence="1 2">
    <name type="scientific">Chitinophaga flava</name>
    <dbReference type="NCBI Taxonomy" id="2259036"/>
    <lineage>
        <taxon>Bacteria</taxon>
        <taxon>Pseudomonadati</taxon>
        <taxon>Bacteroidota</taxon>
        <taxon>Chitinophagia</taxon>
        <taxon>Chitinophagales</taxon>
        <taxon>Chitinophagaceae</taxon>
        <taxon>Chitinophaga</taxon>
    </lineage>
</organism>
<accession>A0A365XV76</accession>
<protein>
    <submittedName>
        <fullName evidence="1">Uncharacterized protein</fullName>
    </submittedName>
</protein>
<name>A0A365XV76_9BACT</name>
<sequence length="234" mass="26581">MPDTVNMKRVTGLLILFLLIIMENNAQGQKYNRVIPGYYNASRMEVAEELCIFENNRFVYAMSYGALDVFVKGIWTQQHDTIYLSTDKVKGKYVVTSSTDEKVPAGKMLLVFKFGYQHASYINFSFAPHPAVTEHPEMTQTTEGFKTLVSRPASRQLWLIHTMYDTEFSSYTLPENVNKVIIAPGDGLGKPVFNNIPFLVSDSAVININDDHRKFRYTGPVSEEDKQYAQPGNK</sequence>
<dbReference type="EMBL" id="QFFJ01000002">
    <property type="protein sequence ID" value="RBL90266.1"/>
    <property type="molecule type" value="Genomic_DNA"/>
</dbReference>
<reference evidence="1 2" key="1">
    <citation type="submission" date="2018-05" db="EMBL/GenBank/DDBJ databases">
        <title>Chitinophaga sp. K3CV102501T nov., isolated from isolated from a monsoon evergreen broad-leaved forest soil.</title>
        <authorList>
            <person name="Lv Y."/>
        </authorList>
    </citation>
    <scope>NUCLEOTIDE SEQUENCE [LARGE SCALE GENOMIC DNA]</scope>
    <source>
        <strain evidence="1 2">GDMCC 1.1325</strain>
    </source>
</reference>
<dbReference type="AlphaFoldDB" id="A0A365XV76"/>
<gene>
    <name evidence="1" type="ORF">DF182_27765</name>
</gene>
<evidence type="ECO:0000313" key="1">
    <source>
        <dbReference type="EMBL" id="RBL90266.1"/>
    </source>
</evidence>
<keyword evidence="2" id="KW-1185">Reference proteome</keyword>